<protein>
    <submittedName>
        <fullName evidence="5">Fe-S cluster assembly ATPase SufC</fullName>
    </submittedName>
</protein>
<reference evidence="5" key="1">
    <citation type="journal article" date="2023" name="Antibiotics">
        <title>Prevalence and Molecular Characterization of Methicillin-Resistant Staphylococci (MRS) and Mammaliicocci (MRM) in Dromedary Camels from Algeria: First Detection of SCCmec-mecC Hybrid in Methicillin-Resistant Mammaliicoccus lentus.</title>
        <authorList>
            <person name="Belhout C."/>
            <person name="Boyen F."/>
            <person name="Vereecke N."/>
            <person name="Theuns S."/>
            <person name="Taibi N."/>
            <person name="Stegger M."/>
            <person name="de la Fe-Rodriguez P.Y."/>
            <person name="Bouayad L."/>
            <person name="Elgroud R."/>
            <person name="Butaye P."/>
        </authorList>
    </citation>
    <scope>NUCLEOTIDE SEQUENCE</scope>
    <source>
        <strain evidence="5">7048</strain>
    </source>
</reference>
<feature type="domain" description="ABC transporter" evidence="4">
    <location>
        <begin position="6"/>
        <end position="248"/>
    </location>
</feature>
<evidence type="ECO:0000259" key="4">
    <source>
        <dbReference type="PROSITE" id="PS50893"/>
    </source>
</evidence>
<dbReference type="InterPro" id="IPR003593">
    <property type="entry name" value="AAA+_ATPase"/>
</dbReference>
<dbReference type="InterPro" id="IPR003439">
    <property type="entry name" value="ABC_transporter-like_ATP-bd"/>
</dbReference>
<dbReference type="RefSeq" id="WP_282862244.1">
    <property type="nucleotide sequence ID" value="NZ_CP118848.1"/>
</dbReference>
<dbReference type="Pfam" id="PF00005">
    <property type="entry name" value="ABC_tran"/>
    <property type="match status" value="1"/>
</dbReference>
<dbReference type="NCBIfam" id="TIGR01978">
    <property type="entry name" value="sufC"/>
    <property type="match status" value="1"/>
</dbReference>
<dbReference type="SMART" id="SM00382">
    <property type="entry name" value="AAA"/>
    <property type="match status" value="1"/>
</dbReference>
<gene>
    <name evidence="5" type="primary">sufC</name>
    <name evidence="5" type="ORF">PYH69_15185</name>
</gene>
<comment type="similarity">
    <text evidence="1">Belongs to the ABC transporter superfamily. Ycf16 family.</text>
</comment>
<dbReference type="CDD" id="cd03217">
    <property type="entry name" value="ABC_FeS_Assembly"/>
    <property type="match status" value="1"/>
</dbReference>
<organism evidence="5 6">
    <name type="scientific">Mammaliicoccus lentus</name>
    <name type="common">Staphylococcus lentus</name>
    <dbReference type="NCBI Taxonomy" id="42858"/>
    <lineage>
        <taxon>Bacteria</taxon>
        <taxon>Bacillati</taxon>
        <taxon>Bacillota</taxon>
        <taxon>Bacilli</taxon>
        <taxon>Bacillales</taxon>
        <taxon>Staphylococcaceae</taxon>
        <taxon>Mammaliicoccus</taxon>
    </lineage>
</organism>
<keyword evidence="2" id="KW-0547">Nucleotide-binding</keyword>
<dbReference type="InterPro" id="IPR017871">
    <property type="entry name" value="ABC_transporter-like_CS"/>
</dbReference>
<dbReference type="InterPro" id="IPR010230">
    <property type="entry name" value="FeS-cluster_ATPase_SufC"/>
</dbReference>
<dbReference type="SUPFAM" id="SSF52540">
    <property type="entry name" value="P-loop containing nucleoside triphosphate hydrolases"/>
    <property type="match status" value="1"/>
</dbReference>
<dbReference type="GO" id="GO:0005524">
    <property type="term" value="F:ATP binding"/>
    <property type="evidence" value="ECO:0007669"/>
    <property type="project" value="UniProtKB-KW"/>
</dbReference>
<dbReference type="Proteomes" id="UP001223261">
    <property type="component" value="Chromosome"/>
</dbReference>
<evidence type="ECO:0000256" key="2">
    <source>
        <dbReference type="ARBA" id="ARBA00022741"/>
    </source>
</evidence>
<dbReference type="InterPro" id="IPR027417">
    <property type="entry name" value="P-loop_NTPase"/>
</dbReference>
<dbReference type="EMBL" id="CP118848">
    <property type="protein sequence ID" value="WHI60006.1"/>
    <property type="molecule type" value="Genomic_DNA"/>
</dbReference>
<evidence type="ECO:0000256" key="3">
    <source>
        <dbReference type="ARBA" id="ARBA00022840"/>
    </source>
</evidence>
<dbReference type="Gene3D" id="3.40.50.300">
    <property type="entry name" value="P-loop containing nucleotide triphosphate hydrolases"/>
    <property type="match status" value="1"/>
</dbReference>
<evidence type="ECO:0000313" key="5">
    <source>
        <dbReference type="EMBL" id="WHI60006.1"/>
    </source>
</evidence>
<dbReference type="GO" id="GO:0016887">
    <property type="term" value="F:ATP hydrolysis activity"/>
    <property type="evidence" value="ECO:0007669"/>
    <property type="project" value="InterPro"/>
</dbReference>
<accession>A0AAX3W4Z2</accession>
<name>A0AAX3W4Z2_MAMLE</name>
<dbReference type="PANTHER" id="PTHR43204">
    <property type="entry name" value="ABC TRANSPORTER I FAMILY MEMBER 6, CHLOROPLASTIC"/>
    <property type="match status" value="1"/>
</dbReference>
<evidence type="ECO:0000256" key="1">
    <source>
        <dbReference type="ARBA" id="ARBA00006216"/>
    </source>
</evidence>
<evidence type="ECO:0000313" key="6">
    <source>
        <dbReference type="Proteomes" id="UP001223261"/>
    </source>
</evidence>
<dbReference type="PROSITE" id="PS00211">
    <property type="entry name" value="ABC_TRANSPORTER_1"/>
    <property type="match status" value="1"/>
</dbReference>
<proteinExistence type="inferred from homology"/>
<dbReference type="AlphaFoldDB" id="A0AAX3W4Z2"/>
<dbReference type="PANTHER" id="PTHR43204:SF1">
    <property type="entry name" value="ABC TRANSPORTER I FAMILY MEMBER 6, CHLOROPLASTIC"/>
    <property type="match status" value="1"/>
</dbReference>
<dbReference type="PROSITE" id="PS50893">
    <property type="entry name" value="ABC_TRANSPORTER_2"/>
    <property type="match status" value="1"/>
</dbReference>
<keyword evidence="3" id="KW-0067">ATP-binding</keyword>
<sequence length="262" mass="29258">MSSTVLEIKNLHVSIEDKEILKGVNLTVKSGEFHAIMGPNGTGKSTLASAIMGHPNYEVTEGTITLDGEDVLELEVDERARAGLFLAMQYPSEISGVTTSDFLRSAINAKREEGDEIPLMNFIKKLDRDLEYLDIDKNMATRYLNEGFSGGEKKRNEILQLLQLQPDIAILDEIDSGLDIDALKVVSKGINQMRSENLGCLIITHYQRLLNYITPDFVHVMMQGRVVKSGGPELAKRLEAEGYEWIKEELGIEDEETTEQNV</sequence>